<organism evidence="1 2">
    <name type="scientific">Larimichthys crocea</name>
    <name type="common">Large yellow croaker</name>
    <name type="synonym">Pseudosciaena crocea</name>
    <dbReference type="NCBI Taxonomy" id="215358"/>
    <lineage>
        <taxon>Eukaryota</taxon>
        <taxon>Metazoa</taxon>
        <taxon>Chordata</taxon>
        <taxon>Craniata</taxon>
        <taxon>Vertebrata</taxon>
        <taxon>Euteleostomi</taxon>
        <taxon>Actinopterygii</taxon>
        <taxon>Neopterygii</taxon>
        <taxon>Teleostei</taxon>
        <taxon>Neoteleostei</taxon>
        <taxon>Acanthomorphata</taxon>
        <taxon>Eupercaria</taxon>
        <taxon>Sciaenidae</taxon>
        <taxon>Larimichthys</taxon>
    </lineage>
</organism>
<evidence type="ECO:0000313" key="2">
    <source>
        <dbReference type="Proteomes" id="UP000793456"/>
    </source>
</evidence>
<name>A0ACD3RNR8_LARCR</name>
<accession>A0ACD3RNR8</accession>
<keyword evidence="2" id="KW-1185">Reference proteome</keyword>
<dbReference type="EMBL" id="CM011676">
    <property type="protein sequence ID" value="TMS21075.1"/>
    <property type="molecule type" value="Genomic_DNA"/>
</dbReference>
<gene>
    <name evidence="1" type="ORF">E3U43_015048</name>
</gene>
<sequence length="147" mass="17016">MLAYDPDERITAETALRHTYFREIRLAEKKAESLHRLSGSMDGIESSGSYKSLDHIWRPTRLGKQMRGRHTRQTPLMSHNMKHVAEPLVRRNITHYPTELPKLNMVVPGPQIYIPSLHYACIYSHPPWHTTSHHYEKVPDTVDQAPG</sequence>
<comment type="caution">
    <text evidence="1">The sequence shown here is derived from an EMBL/GenBank/DDBJ whole genome shotgun (WGS) entry which is preliminary data.</text>
</comment>
<dbReference type="Proteomes" id="UP000793456">
    <property type="component" value="Chromosome III"/>
</dbReference>
<protein>
    <submittedName>
        <fullName evidence="1">Uncharacterized protein</fullName>
    </submittedName>
</protein>
<reference evidence="1" key="1">
    <citation type="submission" date="2018-11" db="EMBL/GenBank/DDBJ databases">
        <title>The sequence and de novo assembly of Larimichthys crocea genome using PacBio and Hi-C technologies.</title>
        <authorList>
            <person name="Xu P."/>
            <person name="Chen B."/>
            <person name="Zhou Z."/>
            <person name="Ke Q."/>
            <person name="Wu Y."/>
            <person name="Bai H."/>
            <person name="Pu F."/>
        </authorList>
    </citation>
    <scope>NUCLEOTIDE SEQUENCE</scope>
    <source>
        <tissue evidence="1">Muscle</tissue>
    </source>
</reference>
<proteinExistence type="predicted"/>
<evidence type="ECO:0000313" key="1">
    <source>
        <dbReference type="EMBL" id="TMS21075.1"/>
    </source>
</evidence>